<keyword evidence="17" id="KW-1185">Reference proteome</keyword>
<keyword evidence="11" id="KW-0449">Lipoprotein</keyword>
<keyword evidence="14" id="KW-0560">Oxidoreductase</keyword>
<evidence type="ECO:0000256" key="7">
    <source>
        <dbReference type="ARBA" id="ARBA00022989"/>
    </source>
</evidence>
<dbReference type="PROSITE" id="PS51419">
    <property type="entry name" value="RAB"/>
    <property type="match status" value="1"/>
</dbReference>
<dbReference type="GO" id="GO:0003924">
    <property type="term" value="F:GTPase activity"/>
    <property type="evidence" value="ECO:0007669"/>
    <property type="project" value="InterPro"/>
</dbReference>
<dbReference type="GO" id="GO:0016132">
    <property type="term" value="P:brassinosteroid biosynthetic process"/>
    <property type="evidence" value="ECO:0007669"/>
    <property type="project" value="TreeGrafter"/>
</dbReference>
<evidence type="ECO:0000256" key="5">
    <source>
        <dbReference type="ARBA" id="ARBA00022723"/>
    </source>
</evidence>
<proteinExistence type="inferred from homology"/>
<dbReference type="PROSITE" id="PS00086">
    <property type="entry name" value="CYTOCHROME_P450"/>
    <property type="match status" value="1"/>
</dbReference>
<keyword evidence="5 14" id="KW-0479">Metal-binding</keyword>
<dbReference type="SMART" id="SM00175">
    <property type="entry name" value="RAB"/>
    <property type="match status" value="1"/>
</dbReference>
<dbReference type="InterPro" id="IPR001128">
    <property type="entry name" value="Cyt_P450"/>
</dbReference>
<dbReference type="GO" id="GO:0005886">
    <property type="term" value="C:plasma membrane"/>
    <property type="evidence" value="ECO:0007669"/>
    <property type="project" value="UniProtKB-SubCell"/>
</dbReference>
<dbReference type="GO" id="GO:0005506">
    <property type="term" value="F:iron ion binding"/>
    <property type="evidence" value="ECO:0007669"/>
    <property type="project" value="InterPro"/>
</dbReference>
<keyword evidence="14" id="KW-0503">Monooxygenase</keyword>
<keyword evidence="6" id="KW-0547">Nucleotide-binding</keyword>
<dbReference type="GO" id="GO:0016125">
    <property type="term" value="P:sterol metabolic process"/>
    <property type="evidence" value="ECO:0007669"/>
    <property type="project" value="TreeGrafter"/>
</dbReference>
<dbReference type="InterPro" id="IPR036396">
    <property type="entry name" value="Cyt_P450_sf"/>
</dbReference>
<keyword evidence="8 14" id="KW-0408">Iron</keyword>
<dbReference type="SUPFAM" id="SSF48264">
    <property type="entry name" value="Cytochrome P450"/>
    <property type="match status" value="1"/>
</dbReference>
<dbReference type="Gene3D" id="1.10.630.10">
    <property type="entry name" value="Cytochrome P450"/>
    <property type="match status" value="1"/>
</dbReference>
<dbReference type="Gene3D" id="3.40.50.300">
    <property type="entry name" value="P-loop containing nucleotide triphosphate hydrolases"/>
    <property type="match status" value="1"/>
</dbReference>
<dbReference type="SMART" id="SM00174">
    <property type="entry name" value="RHO"/>
    <property type="match status" value="1"/>
</dbReference>
<evidence type="ECO:0000256" key="12">
    <source>
        <dbReference type="ARBA" id="ARBA00023289"/>
    </source>
</evidence>
<keyword evidence="4" id="KW-0812">Transmembrane</keyword>
<evidence type="ECO:0000256" key="3">
    <source>
        <dbReference type="ARBA" id="ARBA00006270"/>
    </source>
</evidence>
<dbReference type="SMART" id="SM00176">
    <property type="entry name" value="RAN"/>
    <property type="match status" value="1"/>
</dbReference>
<evidence type="ECO:0000256" key="13">
    <source>
        <dbReference type="ARBA" id="ARBA00060176"/>
    </source>
</evidence>
<evidence type="ECO:0000256" key="15">
    <source>
        <dbReference type="SAM" id="MobiDB-lite"/>
    </source>
</evidence>
<dbReference type="GO" id="GO:0005525">
    <property type="term" value="F:GTP binding"/>
    <property type="evidence" value="ECO:0007669"/>
    <property type="project" value="UniProtKB-KW"/>
</dbReference>
<protein>
    <submittedName>
        <fullName evidence="16">GTP-binding 2</fullName>
    </submittedName>
</protein>
<comment type="function">
    <text evidence="13">Intracellular vesicle trafficking and protein transport.</text>
</comment>
<dbReference type="GO" id="GO:0016705">
    <property type="term" value="F:oxidoreductase activity, acting on paired donors, with incorporation or reduction of molecular oxygen"/>
    <property type="evidence" value="ECO:0007669"/>
    <property type="project" value="InterPro"/>
</dbReference>
<dbReference type="InterPro" id="IPR027417">
    <property type="entry name" value="P-loop_NTPase"/>
</dbReference>
<dbReference type="AlphaFoldDB" id="A0A7J0ELC5"/>
<dbReference type="GO" id="GO:0020037">
    <property type="term" value="F:heme binding"/>
    <property type="evidence" value="ECO:0007669"/>
    <property type="project" value="InterPro"/>
</dbReference>
<keyword evidence="14" id="KW-0349">Heme</keyword>
<evidence type="ECO:0000256" key="6">
    <source>
        <dbReference type="ARBA" id="ARBA00022741"/>
    </source>
</evidence>
<evidence type="ECO:0000256" key="11">
    <source>
        <dbReference type="ARBA" id="ARBA00023288"/>
    </source>
</evidence>
<evidence type="ECO:0000256" key="10">
    <source>
        <dbReference type="ARBA" id="ARBA00023136"/>
    </source>
</evidence>
<comment type="similarity">
    <text evidence="3">Belongs to the small GTPase superfamily. Rab family.</text>
</comment>
<evidence type="ECO:0000313" key="17">
    <source>
        <dbReference type="Proteomes" id="UP000585474"/>
    </source>
</evidence>
<dbReference type="PRINTS" id="PR00449">
    <property type="entry name" value="RASTRNSFRMNG"/>
</dbReference>
<evidence type="ECO:0000256" key="9">
    <source>
        <dbReference type="ARBA" id="ARBA00023134"/>
    </source>
</evidence>
<keyword evidence="10" id="KW-0472">Membrane</keyword>
<keyword evidence="9" id="KW-0342">GTP-binding</keyword>
<dbReference type="InterPro" id="IPR001806">
    <property type="entry name" value="Small_GTPase"/>
</dbReference>
<keyword evidence="12" id="KW-0636">Prenylation</keyword>
<feature type="region of interest" description="Disordered" evidence="15">
    <location>
        <begin position="542"/>
        <end position="573"/>
    </location>
</feature>
<dbReference type="PROSITE" id="PS51421">
    <property type="entry name" value="RAS"/>
    <property type="match status" value="1"/>
</dbReference>
<comment type="similarity">
    <text evidence="14">Belongs to the cytochrome P450 family.</text>
</comment>
<dbReference type="SUPFAM" id="SSF52540">
    <property type="entry name" value="P-loop containing nucleoside triphosphate hydrolases"/>
    <property type="match status" value="1"/>
</dbReference>
<evidence type="ECO:0000313" key="16">
    <source>
        <dbReference type="EMBL" id="GFY87263.1"/>
    </source>
</evidence>
<keyword evidence="7" id="KW-1133">Transmembrane helix</keyword>
<dbReference type="CDD" id="cd01866">
    <property type="entry name" value="Rab2"/>
    <property type="match status" value="1"/>
</dbReference>
<comment type="subcellular location">
    <subcellularLocation>
        <location evidence="2">Cell membrane</location>
        <topology evidence="2">Lipid-anchor</topology>
        <orientation evidence="2">Cytoplasmic side</orientation>
    </subcellularLocation>
    <subcellularLocation>
        <location evidence="1">Membrane</location>
        <topology evidence="1">Single-pass membrane protein</topology>
    </subcellularLocation>
</comment>
<reference evidence="16 17" key="1">
    <citation type="submission" date="2019-07" db="EMBL/GenBank/DDBJ databases">
        <title>De Novo Assembly of kiwifruit Actinidia rufa.</title>
        <authorList>
            <person name="Sugita-Konishi S."/>
            <person name="Sato K."/>
            <person name="Mori E."/>
            <person name="Abe Y."/>
            <person name="Kisaki G."/>
            <person name="Hamano K."/>
            <person name="Suezawa K."/>
            <person name="Otani M."/>
            <person name="Fukuda T."/>
            <person name="Manabe T."/>
            <person name="Gomi K."/>
            <person name="Tabuchi M."/>
            <person name="Akimitsu K."/>
            <person name="Kataoka I."/>
        </authorList>
    </citation>
    <scope>NUCLEOTIDE SEQUENCE [LARGE SCALE GENOMIC DNA]</scope>
    <source>
        <strain evidence="17">cv. Fuchu</strain>
    </source>
</reference>
<dbReference type="Pfam" id="PF00071">
    <property type="entry name" value="Ras"/>
    <property type="match status" value="1"/>
</dbReference>
<dbReference type="PROSITE" id="PS51420">
    <property type="entry name" value="RHO"/>
    <property type="match status" value="1"/>
</dbReference>
<dbReference type="PANTHER" id="PTHR24286">
    <property type="entry name" value="CYTOCHROME P450 26"/>
    <property type="match status" value="1"/>
</dbReference>
<dbReference type="OrthoDB" id="3945418at2759"/>
<comment type="caution">
    <text evidence="16">The sequence shown here is derived from an EMBL/GenBank/DDBJ whole genome shotgun (WGS) entry which is preliminary data.</text>
</comment>
<evidence type="ECO:0000256" key="14">
    <source>
        <dbReference type="RuleBase" id="RU000461"/>
    </source>
</evidence>
<sequence>MGWPLIGETLGYLKPHESNSMGSFLEKHCSSYGRVFRSHLFGCPTIVSCDHELNTFILHNEGRLFQSSYPKPVHDILGKLSMMLVTGDLHKKLRSVAVGFISTSRSRPDFLHYVEKLAISVMELWRENQEVSFFTEAKKFTMYVMLKYVLSIEPEDPLAPKILEDFLCFMKGFVSIPLYVPGTPYAKAVKARARLLHTLEKIVKEREKTREVKGDFLDEMQLKGNLSDEEKVSVALDILLAGYETTSGLLALVVYFIAQSPACVLQQLKVISESLRCGNLVKFVHREALQDIKFKEYIIPGGWKVLPVLTGAHLDPSLHQNPSHFDPSRWLYDQAINKKVSPFGGGLRLCPGTDLARVETAFFLHHLVLNYRDIITNPRRRRCIGMSYDYLFKYIIIGDTGVGKSCLLLQFTDKRFQPVHDLTIGVEFGARMVTIDGRPIKLQIWDTAGQESFRSITRSYYRGAAGALLVYDITRRETFNHLASWLEDARQHANPNMTIMLVGNKSDLAHRRAVSKEEGEQFAKENGLLFLEASARTAQNVEESSGIKVGYGRPQGPSGARDGTVAQRGGCCS</sequence>
<dbReference type="Proteomes" id="UP000585474">
    <property type="component" value="Unassembled WGS sequence"/>
</dbReference>
<dbReference type="SMART" id="SM00173">
    <property type="entry name" value="RAS"/>
    <property type="match status" value="1"/>
</dbReference>
<name>A0A7J0ELC5_9ERIC</name>
<dbReference type="EMBL" id="BJWL01000005">
    <property type="protein sequence ID" value="GFY87263.1"/>
    <property type="molecule type" value="Genomic_DNA"/>
</dbReference>
<dbReference type="GO" id="GO:0010268">
    <property type="term" value="P:brassinosteroid homeostasis"/>
    <property type="evidence" value="ECO:0007669"/>
    <property type="project" value="TreeGrafter"/>
</dbReference>
<evidence type="ECO:0000256" key="1">
    <source>
        <dbReference type="ARBA" id="ARBA00004167"/>
    </source>
</evidence>
<dbReference type="PANTHER" id="PTHR24286:SF159">
    <property type="entry name" value="CYTOCHROME P450, FAMILY 724, SUBFAMILY A, POLYPEPTIDE 1"/>
    <property type="match status" value="1"/>
</dbReference>
<dbReference type="GO" id="GO:0004497">
    <property type="term" value="F:monooxygenase activity"/>
    <property type="evidence" value="ECO:0007669"/>
    <property type="project" value="UniProtKB-KW"/>
</dbReference>
<dbReference type="InterPro" id="IPR005225">
    <property type="entry name" value="Small_GTP-bd"/>
</dbReference>
<accession>A0A7J0ELC5</accession>
<dbReference type="Pfam" id="PF00067">
    <property type="entry name" value="p450"/>
    <property type="match status" value="2"/>
</dbReference>
<dbReference type="InterPro" id="IPR017972">
    <property type="entry name" value="Cyt_P450_CS"/>
</dbReference>
<dbReference type="FunFam" id="3.40.50.300:FF:000263">
    <property type="entry name" value="Ras-related protein RABB1c"/>
    <property type="match status" value="1"/>
</dbReference>
<gene>
    <name evidence="16" type="ORF">Acr_05g0009020</name>
</gene>
<evidence type="ECO:0000256" key="8">
    <source>
        <dbReference type="ARBA" id="ARBA00023004"/>
    </source>
</evidence>
<evidence type="ECO:0000256" key="2">
    <source>
        <dbReference type="ARBA" id="ARBA00004342"/>
    </source>
</evidence>
<evidence type="ECO:0000256" key="4">
    <source>
        <dbReference type="ARBA" id="ARBA00022692"/>
    </source>
</evidence>
<dbReference type="NCBIfam" id="TIGR00231">
    <property type="entry name" value="small_GTP"/>
    <property type="match status" value="1"/>
</dbReference>
<organism evidence="16 17">
    <name type="scientific">Actinidia rufa</name>
    <dbReference type="NCBI Taxonomy" id="165716"/>
    <lineage>
        <taxon>Eukaryota</taxon>
        <taxon>Viridiplantae</taxon>
        <taxon>Streptophyta</taxon>
        <taxon>Embryophyta</taxon>
        <taxon>Tracheophyta</taxon>
        <taxon>Spermatophyta</taxon>
        <taxon>Magnoliopsida</taxon>
        <taxon>eudicotyledons</taxon>
        <taxon>Gunneridae</taxon>
        <taxon>Pentapetalae</taxon>
        <taxon>asterids</taxon>
        <taxon>Ericales</taxon>
        <taxon>Actinidiaceae</taxon>
        <taxon>Actinidia</taxon>
    </lineage>
</organism>